<feature type="region of interest" description="Disordered" evidence="2">
    <location>
        <begin position="783"/>
        <end position="809"/>
    </location>
</feature>
<evidence type="ECO:0000256" key="1">
    <source>
        <dbReference type="SAM" id="Coils"/>
    </source>
</evidence>
<accession>A0A9D4P829</accession>
<feature type="compositionally biased region" description="Low complexity" evidence="2">
    <location>
        <begin position="127"/>
        <end position="136"/>
    </location>
</feature>
<feature type="region of interest" description="Disordered" evidence="2">
    <location>
        <begin position="629"/>
        <end position="652"/>
    </location>
</feature>
<name>A0A9D4P829_DERFA</name>
<feature type="compositionally biased region" description="Basic and acidic residues" evidence="2">
    <location>
        <begin position="233"/>
        <end position="242"/>
    </location>
</feature>
<reference evidence="3" key="1">
    <citation type="submission" date="2020-06" db="EMBL/GenBank/DDBJ databases">
        <authorList>
            <person name="Ji K."/>
            <person name="Li J."/>
        </authorList>
    </citation>
    <scope>NUCLEOTIDE SEQUENCE</scope>
    <source>
        <strain evidence="3">JKM2019</strain>
        <tissue evidence="3">Whole body</tissue>
    </source>
</reference>
<evidence type="ECO:0000256" key="2">
    <source>
        <dbReference type="SAM" id="MobiDB-lite"/>
    </source>
</evidence>
<protein>
    <submittedName>
        <fullName evidence="3">Uncharacterized protein</fullName>
    </submittedName>
</protein>
<feature type="coiled-coil region" evidence="1">
    <location>
        <begin position="21"/>
        <end position="62"/>
    </location>
</feature>
<dbReference type="AlphaFoldDB" id="A0A9D4P829"/>
<feature type="region of interest" description="Disordered" evidence="2">
    <location>
        <begin position="714"/>
        <end position="771"/>
    </location>
</feature>
<feature type="region of interest" description="Disordered" evidence="2">
    <location>
        <begin position="110"/>
        <end position="139"/>
    </location>
</feature>
<feature type="compositionally biased region" description="Polar residues" evidence="2">
    <location>
        <begin position="324"/>
        <end position="343"/>
    </location>
</feature>
<dbReference type="EMBL" id="SDOV01000001">
    <property type="protein sequence ID" value="KAH7644660.1"/>
    <property type="molecule type" value="Genomic_DNA"/>
</dbReference>
<reference evidence="3" key="2">
    <citation type="journal article" date="2021" name="World Allergy Organ. J.">
        <title>Chromosome-level assembly of Dermatophagoides farinae genome and transcriptome reveals two novel allergens Der f 37 and Der f 39.</title>
        <authorList>
            <person name="Chen J."/>
            <person name="Cai Z."/>
            <person name="Fan D."/>
            <person name="Hu J."/>
            <person name="Hou Y."/>
            <person name="He Y."/>
            <person name="Zhang Z."/>
            <person name="Zhao Z."/>
            <person name="Gao P."/>
            <person name="Hu W."/>
            <person name="Sun J."/>
            <person name="Li J."/>
            <person name="Ji K."/>
        </authorList>
    </citation>
    <scope>NUCLEOTIDE SEQUENCE</scope>
    <source>
        <strain evidence="3">JKM2019</strain>
    </source>
</reference>
<sequence length="809" mass="93356">MNMETYLQKLLINQQNENILREERDQMLKRHEHELEEIDERMAELIRQRNMIIEEIQNFTKNTTTNTLDITTKNIDNNNNDDDGDVNDKNSVTDKQFITSTNSAFKPITESPCLDSNNNPIDSGDVSSPTTTSSSTKPCRTLKLTPRVRTSASTSNMVLTRIPESPTTVQIESMLSKVRNNVAIDPNTLNKCIDLLSTPKSSQKTMKKVKKNNNPIISTAAESSPKQPSSPKRRFETPEERRRRIERVLFEIPSNKMHKGAMSKSFSSLNTMDLLSINHNQLQHGKQQPQRTSNLSLNRYSNRSKVRRNHSLSPLRFGAKKSKTNNGDEQSEPTSPTIMTAENSPKEIRKYKSEQQLFFDENISMASFEEDSTTTSQNNDLSSEIDPDKYFFPVDIREKPLMSKEELNKIKNKKTMVKSKSIGWAEQAANSMNDQSLRVDYLSHIRRSSASPEQKQREKELNNLNNTKKFRCYQDFWENKTKEIMDKKDRFEMKQSQQSQQPQQQQQQQQHQLTNANKTKTNCSSTAQHKVNNMATKIPELIGTKKSTTAITKNNENVKSIKQSTAMVNIMNDGNKENRTTYRPQFIRIIETKKHPTTITTTNNNTTKNPIKIDPLKLDNTSKQQKLLVPDNPIGDIQKSPSPSNYSDSDSEKLIEKLRYFKQDIRRQKMKQQMKQQQQQQQQQKVAVVDTGSRIPAKSLDLQYMNKHNLNKQQSLHPNQQQQQSLDHTPLSGVNNNRNNRIKLVRSYSREDSTMEQDLKTPTSPQTPNSRQTKMNIWRQHHSTSNSLSLDHHHQQQQQLTTGMRSTYF</sequence>
<feature type="region of interest" description="Disordered" evidence="2">
    <location>
        <begin position="667"/>
        <end position="689"/>
    </location>
</feature>
<proteinExistence type="predicted"/>
<feature type="compositionally biased region" description="Polar residues" evidence="2">
    <location>
        <begin position="800"/>
        <end position="809"/>
    </location>
</feature>
<evidence type="ECO:0000313" key="3">
    <source>
        <dbReference type="EMBL" id="KAH7644660.1"/>
    </source>
</evidence>
<organism evidence="3">
    <name type="scientific">Dermatophagoides farinae</name>
    <name type="common">American house dust mite</name>
    <dbReference type="NCBI Taxonomy" id="6954"/>
    <lineage>
        <taxon>Eukaryota</taxon>
        <taxon>Metazoa</taxon>
        <taxon>Ecdysozoa</taxon>
        <taxon>Arthropoda</taxon>
        <taxon>Chelicerata</taxon>
        <taxon>Arachnida</taxon>
        <taxon>Acari</taxon>
        <taxon>Acariformes</taxon>
        <taxon>Sarcoptiformes</taxon>
        <taxon>Astigmata</taxon>
        <taxon>Psoroptidia</taxon>
        <taxon>Analgoidea</taxon>
        <taxon>Pyroglyphidae</taxon>
        <taxon>Dermatophagoidinae</taxon>
        <taxon>Dermatophagoides</taxon>
    </lineage>
</organism>
<gene>
    <name evidence="3" type="ORF">HUG17_0198</name>
</gene>
<feature type="compositionally biased region" description="Polar residues" evidence="2">
    <location>
        <begin position="760"/>
        <end position="771"/>
    </location>
</feature>
<feature type="region of interest" description="Disordered" evidence="2">
    <location>
        <begin position="490"/>
        <end position="524"/>
    </location>
</feature>
<feature type="compositionally biased region" description="Polar residues" evidence="2">
    <location>
        <begin position="513"/>
        <end position="524"/>
    </location>
</feature>
<feature type="compositionally biased region" description="Low complexity" evidence="2">
    <location>
        <begin position="714"/>
        <end position="724"/>
    </location>
</feature>
<feature type="compositionally biased region" description="Low complexity" evidence="2">
    <location>
        <begin position="495"/>
        <end position="512"/>
    </location>
</feature>
<feature type="compositionally biased region" description="Low complexity" evidence="2">
    <location>
        <begin position="671"/>
        <end position="685"/>
    </location>
</feature>
<feature type="region of interest" description="Disordered" evidence="2">
    <location>
        <begin position="281"/>
        <end position="345"/>
    </location>
</feature>
<comment type="caution">
    <text evidence="3">The sequence shown here is derived from an EMBL/GenBank/DDBJ whole genome shotgun (WGS) entry which is preliminary data.</text>
</comment>
<feature type="compositionally biased region" description="Basic and acidic residues" evidence="2">
    <location>
        <begin position="748"/>
        <end position="759"/>
    </location>
</feature>
<keyword evidence="1" id="KW-0175">Coiled coil</keyword>
<feature type="compositionally biased region" description="Polar residues" evidence="2">
    <location>
        <begin position="281"/>
        <end position="292"/>
    </location>
</feature>
<feature type="region of interest" description="Disordered" evidence="2">
    <location>
        <begin position="200"/>
        <end position="242"/>
    </location>
</feature>
<dbReference type="Proteomes" id="UP000828236">
    <property type="component" value="Unassembled WGS sequence"/>
</dbReference>